<accession>A0A7S4R2G1</accession>
<proteinExistence type="predicted"/>
<name>A0A7S4R2G1_9STRA</name>
<protein>
    <recommendedName>
        <fullName evidence="3">Acid phosphatase</fullName>
    </recommendedName>
</protein>
<gene>
    <name evidence="2" type="ORF">DBRI00130_LOCUS10682</name>
</gene>
<evidence type="ECO:0000256" key="1">
    <source>
        <dbReference type="SAM" id="SignalP"/>
    </source>
</evidence>
<reference evidence="2" key="1">
    <citation type="submission" date="2021-01" db="EMBL/GenBank/DDBJ databases">
        <authorList>
            <person name="Corre E."/>
            <person name="Pelletier E."/>
            <person name="Niang G."/>
            <person name="Scheremetjew M."/>
            <person name="Finn R."/>
            <person name="Kale V."/>
            <person name="Holt S."/>
            <person name="Cochrane G."/>
            <person name="Meng A."/>
            <person name="Brown T."/>
            <person name="Cohen L."/>
        </authorList>
    </citation>
    <scope>NUCLEOTIDE SEQUENCE</scope>
    <source>
        <strain evidence="2">GSO104</strain>
    </source>
</reference>
<evidence type="ECO:0000313" key="2">
    <source>
        <dbReference type="EMBL" id="CAE4599152.1"/>
    </source>
</evidence>
<dbReference type="AlphaFoldDB" id="A0A7S4R2G1"/>
<feature type="signal peptide" evidence="1">
    <location>
        <begin position="1"/>
        <end position="19"/>
    </location>
</feature>
<evidence type="ECO:0008006" key="3">
    <source>
        <dbReference type="Google" id="ProtNLM"/>
    </source>
</evidence>
<feature type="chain" id="PRO_5031008863" description="Acid phosphatase" evidence="1">
    <location>
        <begin position="20"/>
        <end position="313"/>
    </location>
</feature>
<keyword evidence="1" id="KW-0732">Signal</keyword>
<sequence length="313" mass="34557">MEFRKCALALLFLTPCSFASKVRGGQEASQITTTADMSYVTTPPKVVYIVRHGEKANCGYLNSISCLSETGHARADYIATIFGGTVADHPHHPFACPDALFSCNYDDYFDCGSLNNPYWGTHNKMYRTEQTIFPLSQHVDLSINTEYGFMPQLGNNAGAALAIKKKLAEPGVNVIVVAWEHQNIIKGWFDDDPGLAVGLGASADDLPDWPSTDYDTLFAMYYDEDVNFVRILKGAENFNAQPEYQDLLPEFQPSNPCTPDQVNADNLLFVTMNENICQHVDAENLANTIQAISDPTAREEAQKYIPNCSATVA</sequence>
<dbReference type="EMBL" id="HBNS01013242">
    <property type="protein sequence ID" value="CAE4599152.1"/>
    <property type="molecule type" value="Transcribed_RNA"/>
</dbReference>
<organism evidence="2">
    <name type="scientific">Ditylum brightwellii</name>
    <dbReference type="NCBI Taxonomy" id="49249"/>
    <lineage>
        <taxon>Eukaryota</taxon>
        <taxon>Sar</taxon>
        <taxon>Stramenopiles</taxon>
        <taxon>Ochrophyta</taxon>
        <taxon>Bacillariophyta</taxon>
        <taxon>Mediophyceae</taxon>
        <taxon>Lithodesmiophycidae</taxon>
        <taxon>Lithodesmiales</taxon>
        <taxon>Lithodesmiaceae</taxon>
        <taxon>Ditylum</taxon>
    </lineage>
</organism>